<evidence type="ECO:0000313" key="2">
    <source>
        <dbReference type="Proteomes" id="UP000827092"/>
    </source>
</evidence>
<dbReference type="Proteomes" id="UP000827092">
    <property type="component" value="Unassembled WGS sequence"/>
</dbReference>
<sequence length="266" mass="30487">MRLLGDGVYFFEVTLLVWTKLQIMTARFKLCTFDVTNTLLKFRIPVGEQYAKVGRIYGVHRDPQQIGKSFLANWKTMNQNHPNYGQTTELSSNSWWKELVRRAFTDDSNKQLTDNELDSISGHLYDLYKGSECWKVEAGAKSLLKLLKDKGVMLGVISNFDERLDCVLKSNELHLYFEFILGSYDVGVAKPNRKIFELALGKAPFVDSSEALHIGDNILLDYLAAKEAGWNALLLQHKDLDKDLLKKVDPYEIVSNVDQIREYILL</sequence>
<dbReference type="NCBIfam" id="TIGR02252">
    <property type="entry name" value="DREG-2"/>
    <property type="match status" value="1"/>
</dbReference>
<dbReference type="AlphaFoldDB" id="A0AAV6VNH0"/>
<dbReference type="PANTHER" id="PTHR46191:SF2">
    <property type="entry name" value="HALOACID DEHALOGENASE-LIKE HYDROLASE DOMAIN-CONTAINING PROTEIN 3"/>
    <property type="match status" value="1"/>
</dbReference>
<organism evidence="1 2">
    <name type="scientific">Oedothorax gibbosus</name>
    <dbReference type="NCBI Taxonomy" id="931172"/>
    <lineage>
        <taxon>Eukaryota</taxon>
        <taxon>Metazoa</taxon>
        <taxon>Ecdysozoa</taxon>
        <taxon>Arthropoda</taxon>
        <taxon>Chelicerata</taxon>
        <taxon>Arachnida</taxon>
        <taxon>Araneae</taxon>
        <taxon>Araneomorphae</taxon>
        <taxon>Entelegynae</taxon>
        <taxon>Araneoidea</taxon>
        <taxon>Linyphiidae</taxon>
        <taxon>Erigoninae</taxon>
        <taxon>Oedothorax</taxon>
    </lineage>
</organism>
<name>A0AAV6VNH0_9ARAC</name>
<dbReference type="SUPFAM" id="SSF56784">
    <property type="entry name" value="HAD-like"/>
    <property type="match status" value="1"/>
</dbReference>
<dbReference type="InterPro" id="IPR051828">
    <property type="entry name" value="HAD-like_hydrolase_domain"/>
</dbReference>
<dbReference type="EMBL" id="JAFNEN010000044">
    <property type="protein sequence ID" value="KAG8198109.1"/>
    <property type="molecule type" value="Genomic_DNA"/>
</dbReference>
<evidence type="ECO:0008006" key="3">
    <source>
        <dbReference type="Google" id="ProtNLM"/>
    </source>
</evidence>
<dbReference type="InterPro" id="IPR023214">
    <property type="entry name" value="HAD_sf"/>
</dbReference>
<dbReference type="SFLD" id="SFLDG01129">
    <property type="entry name" value="C1.5:_HAD__Beta-PGM__Phosphata"/>
    <property type="match status" value="1"/>
</dbReference>
<comment type="caution">
    <text evidence="1">The sequence shown here is derived from an EMBL/GenBank/DDBJ whole genome shotgun (WGS) entry which is preliminary data.</text>
</comment>
<dbReference type="GO" id="GO:0005634">
    <property type="term" value="C:nucleus"/>
    <property type="evidence" value="ECO:0007669"/>
    <property type="project" value="TreeGrafter"/>
</dbReference>
<dbReference type="Gene3D" id="3.40.50.1000">
    <property type="entry name" value="HAD superfamily/HAD-like"/>
    <property type="match status" value="1"/>
</dbReference>
<dbReference type="SFLD" id="SFLDS00003">
    <property type="entry name" value="Haloacid_Dehalogenase"/>
    <property type="match status" value="1"/>
</dbReference>
<evidence type="ECO:0000313" key="1">
    <source>
        <dbReference type="EMBL" id="KAG8198109.1"/>
    </source>
</evidence>
<dbReference type="InterPro" id="IPR036412">
    <property type="entry name" value="HAD-like_sf"/>
</dbReference>
<reference evidence="1 2" key="1">
    <citation type="journal article" date="2022" name="Nat. Ecol. Evol.">
        <title>A masculinizing supergene underlies an exaggerated male reproductive morph in a spider.</title>
        <authorList>
            <person name="Hendrickx F."/>
            <person name="De Corte Z."/>
            <person name="Sonet G."/>
            <person name="Van Belleghem S.M."/>
            <person name="Kostlbacher S."/>
            <person name="Vangestel C."/>
        </authorList>
    </citation>
    <scope>NUCLEOTIDE SEQUENCE [LARGE SCALE GENOMIC DNA]</scope>
    <source>
        <strain evidence="1">W744_W776</strain>
    </source>
</reference>
<dbReference type="NCBIfam" id="TIGR01549">
    <property type="entry name" value="HAD-SF-IA-v1"/>
    <property type="match status" value="1"/>
</dbReference>
<accession>A0AAV6VNH0</accession>
<proteinExistence type="predicted"/>
<dbReference type="PRINTS" id="PR00413">
    <property type="entry name" value="HADHALOGNASE"/>
</dbReference>
<keyword evidence="2" id="KW-1185">Reference proteome</keyword>
<protein>
    <recommendedName>
        <fullName evidence="3">Rhythmically expressed gene 2 protein</fullName>
    </recommendedName>
</protein>
<dbReference type="InterPro" id="IPR044924">
    <property type="entry name" value="HAD-SF_hydro_IA_REG-2-like_cap"/>
</dbReference>
<dbReference type="InterPro" id="IPR011949">
    <property type="entry name" value="HAD-SF_hydro_IA_REG-2-like"/>
</dbReference>
<gene>
    <name evidence="1" type="ORF">JTE90_020932</name>
</gene>
<dbReference type="Pfam" id="PF00702">
    <property type="entry name" value="Hydrolase"/>
    <property type="match status" value="1"/>
</dbReference>
<dbReference type="PANTHER" id="PTHR46191">
    <property type="match status" value="1"/>
</dbReference>
<dbReference type="Gene3D" id="1.10.150.720">
    <property type="entry name" value="Haloacid dehalogenase-like hydrolase"/>
    <property type="match status" value="1"/>
</dbReference>
<dbReference type="InterPro" id="IPR006439">
    <property type="entry name" value="HAD-SF_hydro_IA"/>
</dbReference>